<name>A0ABQ8I3D9_9ROSI</name>
<feature type="region of interest" description="Disordered" evidence="1">
    <location>
        <begin position="18"/>
        <end position="50"/>
    </location>
</feature>
<feature type="region of interest" description="Disordered" evidence="1">
    <location>
        <begin position="186"/>
        <end position="229"/>
    </location>
</feature>
<evidence type="ECO:0000313" key="4">
    <source>
        <dbReference type="Proteomes" id="UP000827721"/>
    </source>
</evidence>
<feature type="region of interest" description="Disordered" evidence="1">
    <location>
        <begin position="91"/>
        <end position="127"/>
    </location>
</feature>
<feature type="compositionally biased region" description="Low complexity" evidence="1">
    <location>
        <begin position="106"/>
        <end position="120"/>
    </location>
</feature>
<reference evidence="3 4" key="1">
    <citation type="submission" date="2021-02" db="EMBL/GenBank/DDBJ databases">
        <title>Plant Genome Project.</title>
        <authorList>
            <person name="Zhang R.-G."/>
        </authorList>
    </citation>
    <scope>NUCLEOTIDE SEQUENCE [LARGE SCALE GENOMIC DNA]</scope>
    <source>
        <tissue evidence="3">Leaves</tissue>
    </source>
</reference>
<comment type="caution">
    <text evidence="3">The sequence shown here is derived from an EMBL/GenBank/DDBJ whole genome shotgun (WGS) entry which is preliminary data.</text>
</comment>
<feature type="transmembrane region" description="Helical" evidence="2">
    <location>
        <begin position="276"/>
        <end position="296"/>
    </location>
</feature>
<feature type="compositionally biased region" description="Polar residues" evidence="1">
    <location>
        <begin position="207"/>
        <end position="217"/>
    </location>
</feature>
<protein>
    <submittedName>
        <fullName evidence="3">Uncharacterized protein</fullName>
    </submittedName>
</protein>
<dbReference type="EMBL" id="JAFEMO010000005">
    <property type="protein sequence ID" value="KAH7571144.1"/>
    <property type="molecule type" value="Genomic_DNA"/>
</dbReference>
<keyword evidence="2" id="KW-0812">Transmembrane</keyword>
<dbReference type="Proteomes" id="UP000827721">
    <property type="component" value="Unassembled WGS sequence"/>
</dbReference>
<dbReference type="PANTHER" id="PTHR36757">
    <property type="entry name" value="BNAANNG22500D PROTEIN"/>
    <property type="match status" value="1"/>
</dbReference>
<keyword evidence="4" id="KW-1185">Reference proteome</keyword>
<proteinExistence type="predicted"/>
<keyword evidence="2" id="KW-1133">Transmembrane helix</keyword>
<evidence type="ECO:0000256" key="1">
    <source>
        <dbReference type="SAM" id="MobiDB-lite"/>
    </source>
</evidence>
<accession>A0ABQ8I3D9</accession>
<keyword evidence="2" id="KW-0472">Membrane</keyword>
<dbReference type="PANTHER" id="PTHR36757:SF1">
    <property type="entry name" value="GENOME ASSEMBLY, CHROMOSOME: A04"/>
    <property type="match status" value="1"/>
</dbReference>
<organism evidence="3 4">
    <name type="scientific">Xanthoceras sorbifolium</name>
    <dbReference type="NCBI Taxonomy" id="99658"/>
    <lineage>
        <taxon>Eukaryota</taxon>
        <taxon>Viridiplantae</taxon>
        <taxon>Streptophyta</taxon>
        <taxon>Embryophyta</taxon>
        <taxon>Tracheophyta</taxon>
        <taxon>Spermatophyta</taxon>
        <taxon>Magnoliopsida</taxon>
        <taxon>eudicotyledons</taxon>
        <taxon>Gunneridae</taxon>
        <taxon>Pentapetalae</taxon>
        <taxon>rosids</taxon>
        <taxon>malvids</taxon>
        <taxon>Sapindales</taxon>
        <taxon>Sapindaceae</taxon>
        <taxon>Xanthoceroideae</taxon>
        <taxon>Xanthoceras</taxon>
    </lineage>
</organism>
<feature type="compositionally biased region" description="Basic and acidic residues" evidence="1">
    <location>
        <begin position="30"/>
        <end position="45"/>
    </location>
</feature>
<sequence>MAIEVCSEISSPRISFSRDLNQTDYDSIEEQDRRHRRQEQQHRLDSSLLDSPSDFNFCIGSNSFFQEISPADELFSNGKILPVQIKKQIVSTKEQTHHHHHDQQTHKSPAISSSAAAAAPQKMDQNSADKKIIKLKEFLSMSLDSEDHDQKIPTKSFWQFKRSSSLNCDSTRSKSLMIKSLQFLSRSNSTGSAPNPKPEPISKELSQKQNLQRQPSVASRKPSSSSSSGGTYYFYSTSSSNYSTTQKPPLKKCGSYNNGNGGVRISPILNIATPCLSNATVGGLFGFGSIFCNGKLRKKKR</sequence>
<gene>
    <name evidence="3" type="ORF">JRO89_XS05G0259800</name>
</gene>
<evidence type="ECO:0000256" key="2">
    <source>
        <dbReference type="SAM" id="Phobius"/>
    </source>
</evidence>
<evidence type="ECO:0000313" key="3">
    <source>
        <dbReference type="EMBL" id="KAH7571144.1"/>
    </source>
</evidence>